<gene>
    <name evidence="1" type="ORF">NIES267_12530</name>
</gene>
<dbReference type="Proteomes" id="UP000218418">
    <property type="component" value="Chromosome"/>
</dbReference>
<evidence type="ECO:0000313" key="1">
    <source>
        <dbReference type="EMBL" id="BAY81776.1"/>
    </source>
</evidence>
<keyword evidence="2" id="KW-1185">Reference proteome</keyword>
<dbReference type="Pfam" id="PF17265">
    <property type="entry name" value="DUF5331"/>
    <property type="match status" value="1"/>
</dbReference>
<dbReference type="EMBL" id="AP018227">
    <property type="protein sequence ID" value="BAY81776.1"/>
    <property type="molecule type" value="Genomic_DNA"/>
</dbReference>
<protein>
    <recommendedName>
        <fullName evidence="3">DUF5331 domain-containing protein</fullName>
    </recommendedName>
</protein>
<evidence type="ECO:0000313" key="2">
    <source>
        <dbReference type="Proteomes" id="UP000218418"/>
    </source>
</evidence>
<organism evidence="1 2">
    <name type="scientific">Calothrix parasitica NIES-267</name>
    <dbReference type="NCBI Taxonomy" id="1973488"/>
    <lineage>
        <taxon>Bacteria</taxon>
        <taxon>Bacillati</taxon>
        <taxon>Cyanobacteriota</taxon>
        <taxon>Cyanophyceae</taxon>
        <taxon>Nostocales</taxon>
        <taxon>Calotrichaceae</taxon>
        <taxon>Calothrix</taxon>
    </lineage>
</organism>
<evidence type="ECO:0008006" key="3">
    <source>
        <dbReference type="Google" id="ProtNLM"/>
    </source>
</evidence>
<name>A0A1Z4LKN6_9CYAN</name>
<dbReference type="AlphaFoldDB" id="A0A1Z4LKN6"/>
<proteinExistence type="predicted"/>
<reference evidence="1 2" key="1">
    <citation type="submission" date="2017-06" db="EMBL/GenBank/DDBJ databases">
        <title>Genome sequencing of cyanobaciteial culture collection at National Institute for Environmental Studies (NIES).</title>
        <authorList>
            <person name="Hirose Y."/>
            <person name="Shimura Y."/>
            <person name="Fujisawa T."/>
            <person name="Nakamura Y."/>
            <person name="Kawachi M."/>
        </authorList>
    </citation>
    <scope>NUCLEOTIDE SEQUENCE [LARGE SCALE GENOMIC DNA]</scope>
    <source>
        <strain evidence="1 2">NIES-267</strain>
    </source>
</reference>
<dbReference type="InterPro" id="IPR020346">
    <property type="entry name" value="Uncharacterised_15.3kDa"/>
</dbReference>
<accession>A0A1Z4LKN6</accession>
<sequence length="256" mass="29880">MSIEMNIQQLRESLKIKWVKYYHQNRSWLEKMRIWGTYDDYRRPSSGFILATVSVLEPKLDEIFPFILELNNNPDEIINALGLNFNPEEHLHLVENLDKPVNNHQANNNPVQEEIIVDKFRAEKKEDTENNKPELLDVTAITKIEKFPFPREITSISESESIEKEFQAFSELLQENSPQNFAEQSMTAQLESEDEVLSLLTICDENQSQEIVEPTEKETEEVKKASRKKVSNLASWIDEFCQGSGWDREEAIFIPF</sequence>